<gene>
    <name evidence="6" type="ORF">EOE67_09610</name>
</gene>
<feature type="coiled-coil region" evidence="3">
    <location>
        <begin position="182"/>
        <end position="209"/>
    </location>
</feature>
<feature type="coiled-coil region" evidence="3">
    <location>
        <begin position="89"/>
        <end position="130"/>
    </location>
</feature>
<evidence type="ECO:0000259" key="5">
    <source>
        <dbReference type="Pfam" id="PF25954"/>
    </source>
</evidence>
<protein>
    <submittedName>
        <fullName evidence="6">HlyD family efflux transporter periplasmic adaptor subunit</fullName>
    </submittedName>
</protein>
<dbReference type="Gene3D" id="2.40.30.170">
    <property type="match status" value="1"/>
</dbReference>
<keyword evidence="4" id="KW-0732">Signal</keyword>
<dbReference type="EMBL" id="SACS01000009">
    <property type="protein sequence ID" value="RVU37440.1"/>
    <property type="molecule type" value="Genomic_DNA"/>
</dbReference>
<feature type="signal peptide" evidence="4">
    <location>
        <begin position="1"/>
        <end position="21"/>
    </location>
</feature>
<evidence type="ECO:0000313" key="6">
    <source>
        <dbReference type="EMBL" id="RVU37440.1"/>
    </source>
</evidence>
<keyword evidence="2 3" id="KW-0175">Coiled coil</keyword>
<comment type="subcellular location">
    <subcellularLocation>
        <location evidence="1">Cell envelope</location>
    </subcellularLocation>
</comment>
<dbReference type="InterPro" id="IPR058792">
    <property type="entry name" value="Beta-barrel_RND_2"/>
</dbReference>
<evidence type="ECO:0000313" key="7">
    <source>
        <dbReference type="Proteomes" id="UP000283077"/>
    </source>
</evidence>
<dbReference type="PANTHER" id="PTHR32347">
    <property type="entry name" value="EFFLUX SYSTEM COMPONENT YKNX-RELATED"/>
    <property type="match status" value="1"/>
</dbReference>
<name>A0A437QSH4_9GAMM</name>
<dbReference type="OrthoDB" id="9806939at2"/>
<accession>A0A437QSH4</accession>
<evidence type="ECO:0000256" key="4">
    <source>
        <dbReference type="SAM" id="SignalP"/>
    </source>
</evidence>
<dbReference type="Pfam" id="PF25954">
    <property type="entry name" value="Beta-barrel_RND_2"/>
    <property type="match status" value="1"/>
</dbReference>
<dbReference type="AlphaFoldDB" id="A0A437QSH4"/>
<dbReference type="InterPro" id="IPR050465">
    <property type="entry name" value="UPF0194_transport"/>
</dbReference>
<reference evidence="6 7" key="1">
    <citation type="submission" date="2019-01" db="EMBL/GenBank/DDBJ databases">
        <authorList>
            <person name="Chen W.-M."/>
        </authorList>
    </citation>
    <scope>NUCLEOTIDE SEQUENCE [LARGE SCALE GENOMIC DNA]</scope>
    <source>
        <strain evidence="6 7">KYPC3</strain>
    </source>
</reference>
<comment type="caution">
    <text evidence="6">The sequence shown here is derived from an EMBL/GenBank/DDBJ whole genome shotgun (WGS) entry which is preliminary data.</text>
</comment>
<organism evidence="6 7">
    <name type="scientific">Rheinheimera riviphila</name>
    <dbReference type="NCBI Taxonomy" id="1834037"/>
    <lineage>
        <taxon>Bacteria</taxon>
        <taxon>Pseudomonadati</taxon>
        <taxon>Pseudomonadota</taxon>
        <taxon>Gammaproteobacteria</taxon>
        <taxon>Chromatiales</taxon>
        <taxon>Chromatiaceae</taxon>
        <taxon>Rheinheimera</taxon>
    </lineage>
</organism>
<dbReference type="Proteomes" id="UP000283077">
    <property type="component" value="Unassembled WGS sequence"/>
</dbReference>
<evidence type="ECO:0000256" key="2">
    <source>
        <dbReference type="ARBA" id="ARBA00023054"/>
    </source>
</evidence>
<proteinExistence type="predicted"/>
<evidence type="ECO:0000256" key="3">
    <source>
        <dbReference type="SAM" id="Coils"/>
    </source>
</evidence>
<dbReference type="GO" id="GO:0030313">
    <property type="term" value="C:cell envelope"/>
    <property type="evidence" value="ECO:0007669"/>
    <property type="project" value="UniProtKB-SubCell"/>
</dbReference>
<evidence type="ECO:0000256" key="1">
    <source>
        <dbReference type="ARBA" id="ARBA00004196"/>
    </source>
</evidence>
<feature type="chain" id="PRO_5019178240" evidence="4">
    <location>
        <begin position="22"/>
        <end position="348"/>
    </location>
</feature>
<dbReference type="PANTHER" id="PTHR32347:SF23">
    <property type="entry name" value="BLL5650 PROTEIN"/>
    <property type="match status" value="1"/>
</dbReference>
<feature type="domain" description="CusB-like beta-barrel" evidence="5">
    <location>
        <begin position="248"/>
        <end position="328"/>
    </location>
</feature>
<dbReference type="RefSeq" id="WP_127698882.1">
    <property type="nucleotide sequence ID" value="NZ_SACS01000009.1"/>
</dbReference>
<dbReference type="SUPFAM" id="SSF111369">
    <property type="entry name" value="HlyD-like secretion proteins"/>
    <property type="match status" value="1"/>
</dbReference>
<keyword evidence="7" id="KW-1185">Reference proteome</keyword>
<sequence>MSGFRLSQGIIVVLVAGLLNACEQPQAQVKVVQISSVKATGELVAATSFKASPPSVSQLWQYNIKELAPESSLLKAGEVVVGFDSQTIAEQLETKTVELQSARQELANRLQQDEQRFEELKLELAERKMEFERDQRKADITDHSRSANDRRKARIDFTIASNQYDLAKSRLEFHQQQRKAQAEMLQSKISRLSSEVEQFSDEINRMRVTAPFAGMVIYVADYQGEKSSVGDTVQFGQPIAEISQLDTLYVKAEIDEIDVKRLQLGQKVQIQLDALPERSFSGTLTSLGVAVRDKSVENLSRVVDAQVKFDALDTGLLRPGMSARLSIQPLAASSKPATLPAKTGDAAP</sequence>